<name>A0A1G2M904_9BACT</name>
<dbReference type="Gene3D" id="3.40.50.150">
    <property type="entry name" value="Vaccinia Virus protein VP39"/>
    <property type="match status" value="1"/>
</dbReference>
<dbReference type="AlphaFoldDB" id="A0A1G2M904"/>
<proteinExistence type="predicted"/>
<dbReference type="InterPro" id="IPR052514">
    <property type="entry name" value="SAM-dependent_MTase"/>
</dbReference>
<dbReference type="InterPro" id="IPR006342">
    <property type="entry name" value="FkbM_mtfrase"/>
</dbReference>
<protein>
    <recommendedName>
        <fullName evidence="1">Methyltransferase FkbM domain-containing protein</fullName>
    </recommendedName>
</protein>
<organism evidence="2 3">
    <name type="scientific">Candidatus Taylorbacteria bacterium RIFCSPHIGHO2_01_FULL_51_15</name>
    <dbReference type="NCBI Taxonomy" id="1802304"/>
    <lineage>
        <taxon>Bacteria</taxon>
        <taxon>Candidatus Tayloriibacteriota</taxon>
    </lineage>
</organism>
<dbReference type="SUPFAM" id="SSF53335">
    <property type="entry name" value="S-adenosyl-L-methionine-dependent methyltransferases"/>
    <property type="match status" value="1"/>
</dbReference>
<dbReference type="EMBL" id="MHRI01000030">
    <property type="protein sequence ID" value="OHA20377.1"/>
    <property type="molecule type" value="Genomic_DNA"/>
</dbReference>
<evidence type="ECO:0000313" key="3">
    <source>
        <dbReference type="Proteomes" id="UP000178121"/>
    </source>
</evidence>
<evidence type="ECO:0000313" key="2">
    <source>
        <dbReference type="EMBL" id="OHA20377.1"/>
    </source>
</evidence>
<dbReference type="Proteomes" id="UP000178121">
    <property type="component" value="Unassembled WGS sequence"/>
</dbReference>
<comment type="caution">
    <text evidence="2">The sequence shown here is derived from an EMBL/GenBank/DDBJ whole genome shotgun (WGS) entry which is preliminary data.</text>
</comment>
<dbReference type="PANTHER" id="PTHR34203:SF15">
    <property type="entry name" value="SLL1173 PROTEIN"/>
    <property type="match status" value="1"/>
</dbReference>
<dbReference type="NCBIfam" id="TIGR01444">
    <property type="entry name" value="fkbM_fam"/>
    <property type="match status" value="1"/>
</dbReference>
<dbReference type="PANTHER" id="PTHR34203">
    <property type="entry name" value="METHYLTRANSFERASE, FKBM FAMILY PROTEIN"/>
    <property type="match status" value="1"/>
</dbReference>
<dbReference type="InterPro" id="IPR029063">
    <property type="entry name" value="SAM-dependent_MTases_sf"/>
</dbReference>
<feature type="domain" description="Methyltransferase FkbM" evidence="1">
    <location>
        <begin position="78"/>
        <end position="238"/>
    </location>
</feature>
<reference evidence="2 3" key="1">
    <citation type="journal article" date="2016" name="Nat. Commun.">
        <title>Thousands of microbial genomes shed light on interconnected biogeochemical processes in an aquifer system.</title>
        <authorList>
            <person name="Anantharaman K."/>
            <person name="Brown C.T."/>
            <person name="Hug L.A."/>
            <person name="Sharon I."/>
            <person name="Castelle C.J."/>
            <person name="Probst A.J."/>
            <person name="Thomas B.C."/>
            <person name="Singh A."/>
            <person name="Wilkins M.J."/>
            <person name="Karaoz U."/>
            <person name="Brodie E.L."/>
            <person name="Williams K.H."/>
            <person name="Hubbard S.S."/>
            <person name="Banfield J.F."/>
        </authorList>
    </citation>
    <scope>NUCLEOTIDE SEQUENCE [LARGE SCALE GENOMIC DNA]</scope>
</reference>
<accession>A0A1G2M904</accession>
<sequence>MIGTLRKFYRTHIHSPALDRAIYTILDSLTALLAKFYGFSFPDNYIRRWKLNMLWGIYEKETYDLFKRIIKPGMVVVDVGAHIGYFTRLFSKLVGNRGKIYAFEPDPENFGLLEKNTRRLKNVTTCKVAVSDAKKPMNFYRSEKTGCHSLVPDEARQREVISVESVELDAFLVEKGETRVDLIKMDIEGGEMGAIRGARKTLSAPSICLVVEWNPSCQTQAGFSQDALFRELSSLGFKIFAIQKDTLLPVDPNSKNLPAELLRETDFVNLFCMKQDLPS</sequence>
<dbReference type="Pfam" id="PF05050">
    <property type="entry name" value="Methyltransf_21"/>
    <property type="match status" value="1"/>
</dbReference>
<evidence type="ECO:0000259" key="1">
    <source>
        <dbReference type="Pfam" id="PF05050"/>
    </source>
</evidence>
<gene>
    <name evidence="2" type="ORF">A2849_01205</name>
</gene>